<dbReference type="InterPro" id="IPR032609">
    <property type="entry name" value="DUF4893"/>
</dbReference>
<organism evidence="2 3">
    <name type="scientific">Paracoccus haeundaensis</name>
    <dbReference type="NCBI Taxonomy" id="225362"/>
    <lineage>
        <taxon>Bacteria</taxon>
        <taxon>Pseudomonadati</taxon>
        <taxon>Pseudomonadota</taxon>
        <taxon>Alphaproteobacteria</taxon>
        <taxon>Rhodobacterales</taxon>
        <taxon>Paracoccaceae</taxon>
        <taxon>Paracoccus</taxon>
    </lineage>
</organism>
<comment type="caution">
    <text evidence="2">The sequence shown here is derived from an EMBL/GenBank/DDBJ whole genome shotgun (WGS) entry which is preliminary data.</text>
</comment>
<gene>
    <name evidence="2" type="ORF">FHD67_06115</name>
</gene>
<feature type="signal peptide" evidence="1">
    <location>
        <begin position="1"/>
        <end position="23"/>
    </location>
</feature>
<evidence type="ECO:0000313" key="3">
    <source>
        <dbReference type="Proteomes" id="UP000304880"/>
    </source>
</evidence>
<proteinExistence type="predicted"/>
<protein>
    <submittedName>
        <fullName evidence="2">DUF4893 domain-containing protein</fullName>
    </submittedName>
</protein>
<dbReference type="Pfam" id="PF16233">
    <property type="entry name" value="DUF4893"/>
    <property type="match status" value="1"/>
</dbReference>
<sequence length="203" mass="21379">MPGPMRTRTAILIAALAATPAAAFGPDLAPIIRAEDRIRLEQVDAVAGRTLRGALAQGTPDDLAVLMQGLAGRPLPADQVAALLPGDWSCRMLKLGGGLPLVVYQPFRCRIDTDGGFVKLSGSQRMQGMIGDLDGAQAYLGTGYIAGDTAPPYADLPDSIDPAATPQRVPEVGMVEVVSPTRARILMPLPMLESDLNILLLTR</sequence>
<accession>A0A5C4R8B1</accession>
<dbReference type="EMBL" id="VDDC01000010">
    <property type="protein sequence ID" value="TNH40148.1"/>
    <property type="molecule type" value="Genomic_DNA"/>
</dbReference>
<keyword evidence="1" id="KW-0732">Signal</keyword>
<evidence type="ECO:0000256" key="1">
    <source>
        <dbReference type="SAM" id="SignalP"/>
    </source>
</evidence>
<dbReference type="Proteomes" id="UP000304880">
    <property type="component" value="Unassembled WGS sequence"/>
</dbReference>
<dbReference type="AlphaFoldDB" id="A0A5C4R8B1"/>
<feature type="chain" id="PRO_5022718539" evidence="1">
    <location>
        <begin position="24"/>
        <end position="203"/>
    </location>
</feature>
<name>A0A5C4R8B1_9RHOB</name>
<keyword evidence="3" id="KW-1185">Reference proteome</keyword>
<reference evidence="2 3" key="1">
    <citation type="submission" date="2019-06" db="EMBL/GenBank/DDBJ databases">
        <authorList>
            <person name="Li J."/>
        </authorList>
    </citation>
    <scope>NUCLEOTIDE SEQUENCE [LARGE SCALE GENOMIC DNA]</scope>
    <source>
        <strain evidence="2 3">CGMCC 1.8012</strain>
    </source>
</reference>
<evidence type="ECO:0000313" key="2">
    <source>
        <dbReference type="EMBL" id="TNH40148.1"/>
    </source>
</evidence>